<name>A0ABP0I1J8_9DINO</name>
<gene>
    <name evidence="2" type="ORF">CCMP2556_LOCUS4453</name>
</gene>
<sequence length="206" mass="22477">MTLKPGTKGVLHLCADCEEPRWREALVIGVQHPWLQALVRSSKEEVAKTGLSCIELNDTTFCMVEAEFHHLLSAVASDVMSLGTNPKESKEILKLGQEAVAGSDEDLHYATASEPKPASTAFQKPKKAAQASSSSEDSSELGVGALAQLKKSWLGNGTNDEKRVSSKDQKPSSKRHSKRFAMIEKSRDSQIHFDNPCLSKTQISLD</sequence>
<evidence type="ECO:0000313" key="2">
    <source>
        <dbReference type="EMBL" id="CAK8996446.1"/>
    </source>
</evidence>
<keyword evidence="3" id="KW-1185">Reference proteome</keyword>
<dbReference type="EMBL" id="CAXAMN010001825">
    <property type="protein sequence ID" value="CAK8996446.1"/>
    <property type="molecule type" value="Genomic_DNA"/>
</dbReference>
<reference evidence="2 3" key="1">
    <citation type="submission" date="2024-02" db="EMBL/GenBank/DDBJ databases">
        <authorList>
            <person name="Chen Y."/>
            <person name="Shah S."/>
            <person name="Dougan E. K."/>
            <person name="Thang M."/>
            <person name="Chan C."/>
        </authorList>
    </citation>
    <scope>NUCLEOTIDE SEQUENCE [LARGE SCALE GENOMIC DNA]</scope>
</reference>
<feature type="region of interest" description="Disordered" evidence="1">
    <location>
        <begin position="113"/>
        <end position="141"/>
    </location>
</feature>
<comment type="caution">
    <text evidence="2">The sequence shown here is derived from an EMBL/GenBank/DDBJ whole genome shotgun (WGS) entry which is preliminary data.</text>
</comment>
<organism evidence="2 3">
    <name type="scientific">Durusdinium trenchii</name>
    <dbReference type="NCBI Taxonomy" id="1381693"/>
    <lineage>
        <taxon>Eukaryota</taxon>
        <taxon>Sar</taxon>
        <taxon>Alveolata</taxon>
        <taxon>Dinophyceae</taxon>
        <taxon>Suessiales</taxon>
        <taxon>Symbiodiniaceae</taxon>
        <taxon>Durusdinium</taxon>
    </lineage>
</organism>
<evidence type="ECO:0000256" key="1">
    <source>
        <dbReference type="SAM" id="MobiDB-lite"/>
    </source>
</evidence>
<feature type="compositionally biased region" description="Basic and acidic residues" evidence="1">
    <location>
        <begin position="159"/>
        <end position="171"/>
    </location>
</feature>
<feature type="region of interest" description="Disordered" evidence="1">
    <location>
        <begin position="153"/>
        <end position="206"/>
    </location>
</feature>
<protein>
    <submittedName>
        <fullName evidence="2">Uncharacterized protein</fullName>
    </submittedName>
</protein>
<accession>A0ABP0I1J8</accession>
<feature type="compositionally biased region" description="Basic and acidic residues" evidence="1">
    <location>
        <begin position="181"/>
        <end position="191"/>
    </location>
</feature>
<proteinExistence type="predicted"/>
<evidence type="ECO:0000313" key="3">
    <source>
        <dbReference type="Proteomes" id="UP001642484"/>
    </source>
</evidence>
<dbReference type="Proteomes" id="UP001642484">
    <property type="component" value="Unassembled WGS sequence"/>
</dbReference>